<dbReference type="RefSeq" id="WP_042255860.1">
    <property type="nucleotide sequence ID" value="NZ_BDCI01000048.1"/>
</dbReference>
<dbReference type="GeneID" id="80360054"/>
<dbReference type="CDD" id="cd04645">
    <property type="entry name" value="LbH_gamma_CA_like"/>
    <property type="match status" value="1"/>
</dbReference>
<dbReference type="InterPro" id="IPR050484">
    <property type="entry name" value="Transf_Hexapept/Carb_Anhydrase"/>
</dbReference>
<dbReference type="PANTHER" id="PTHR13061:SF29">
    <property type="entry name" value="GAMMA CARBONIC ANHYDRASE-LIKE 1, MITOCHONDRIAL-RELATED"/>
    <property type="match status" value="1"/>
</dbReference>
<dbReference type="Proteomes" id="UP000031364">
    <property type="component" value="Unassembled WGS sequence"/>
</dbReference>
<name>A0ABR4Z7R5_9NOCA</name>
<proteinExistence type="predicted"/>
<gene>
    <name evidence="1" type="ORF">FG87_31410</name>
</gene>
<evidence type="ECO:0000313" key="2">
    <source>
        <dbReference type="Proteomes" id="UP000031364"/>
    </source>
</evidence>
<dbReference type="SUPFAM" id="SSF51161">
    <property type="entry name" value="Trimeric LpxA-like enzymes"/>
    <property type="match status" value="1"/>
</dbReference>
<dbReference type="InterPro" id="IPR011004">
    <property type="entry name" value="Trimer_LpxA-like_sf"/>
</dbReference>
<dbReference type="EMBL" id="JNFP01000046">
    <property type="protein sequence ID" value="KIA61395.1"/>
    <property type="molecule type" value="Genomic_DNA"/>
</dbReference>
<evidence type="ECO:0000313" key="1">
    <source>
        <dbReference type="EMBL" id="KIA61395.1"/>
    </source>
</evidence>
<comment type="caution">
    <text evidence="1">The sequence shown here is derived from an EMBL/GenBank/DDBJ whole genome shotgun (WGS) entry which is preliminary data.</text>
</comment>
<dbReference type="InterPro" id="IPR047324">
    <property type="entry name" value="LbH_gamma_CA-like"/>
</dbReference>
<sequence>MNLFEFEGKCPVVHPTAFIAPTATLIGDVRIAAGASVWYGAVLRGDISPIIVREDANIQDNSVLHGVPDMLTEIGPGATVAHGCLVHGAILGAECILGNMSSVLDGAKIGAGSLIAAHSLVPAGFDVPPGVLASGAPMRVRRPIEGTDFEAWIKINPGYYADLARRHRKGVVAVPGTAVD</sequence>
<dbReference type="Gene3D" id="2.160.10.10">
    <property type="entry name" value="Hexapeptide repeat proteins"/>
    <property type="match status" value="1"/>
</dbReference>
<accession>A0ABR4Z7R5</accession>
<keyword evidence="2" id="KW-1185">Reference proteome</keyword>
<organism evidence="1 2">
    <name type="scientific">Nocardia vulneris</name>
    <dbReference type="NCBI Taxonomy" id="1141657"/>
    <lineage>
        <taxon>Bacteria</taxon>
        <taxon>Bacillati</taxon>
        <taxon>Actinomycetota</taxon>
        <taxon>Actinomycetes</taxon>
        <taxon>Mycobacteriales</taxon>
        <taxon>Nocardiaceae</taxon>
        <taxon>Nocardia</taxon>
    </lineage>
</organism>
<protein>
    <submittedName>
        <fullName evidence="1">Carbonic anhydrase</fullName>
    </submittedName>
</protein>
<reference evidence="1 2" key="1">
    <citation type="journal article" date="2014" name="Int. J. Syst. Evol. Microbiol.">
        <title>Nocardia vulneris sp. nov., isolated from wounds of human patients in North America.</title>
        <authorList>
            <person name="Lasker B.A."/>
            <person name="Bell M."/>
            <person name="Klenk H.P."/>
            <person name="Sproer C."/>
            <person name="Schumann C."/>
            <person name="Schumann P."/>
            <person name="Brown J.M."/>
        </authorList>
    </citation>
    <scope>NUCLEOTIDE SEQUENCE [LARGE SCALE GENOMIC DNA]</scope>
    <source>
        <strain evidence="1 2">W9851</strain>
    </source>
</reference>
<dbReference type="PANTHER" id="PTHR13061">
    <property type="entry name" value="DYNACTIN SUBUNIT P25"/>
    <property type="match status" value="1"/>
</dbReference>